<keyword evidence="1" id="KW-0812">Transmembrane</keyword>
<comment type="caution">
    <text evidence="2">The sequence shown here is derived from an EMBL/GenBank/DDBJ whole genome shotgun (WGS) entry which is preliminary data.</text>
</comment>
<keyword evidence="3" id="KW-1185">Reference proteome</keyword>
<sequence>MTVYEAMMIMLAFGSLVALILSEKK</sequence>
<dbReference type="Pfam" id="PF16935">
    <property type="entry name" value="Hol_Tox"/>
    <property type="match status" value="1"/>
</dbReference>
<name>A0ABW5Q7H1_9BACI</name>
<accession>A0ABW5Q7H1</accession>
<evidence type="ECO:0000313" key="3">
    <source>
        <dbReference type="Proteomes" id="UP001597452"/>
    </source>
</evidence>
<dbReference type="RefSeq" id="WP_377327574.1">
    <property type="nucleotide sequence ID" value="NZ_JBHUMZ010000011.1"/>
</dbReference>
<protein>
    <submittedName>
        <fullName evidence="2">Holin-like toxin</fullName>
    </submittedName>
</protein>
<organism evidence="2 3">
    <name type="scientific">Piscibacillus salipiscarius</name>
    <dbReference type="NCBI Taxonomy" id="299480"/>
    <lineage>
        <taxon>Bacteria</taxon>
        <taxon>Bacillati</taxon>
        <taxon>Bacillota</taxon>
        <taxon>Bacilli</taxon>
        <taxon>Bacillales</taxon>
        <taxon>Bacillaceae</taxon>
        <taxon>Piscibacillus</taxon>
    </lineage>
</organism>
<dbReference type="EMBL" id="JBHUMZ010000011">
    <property type="protein sequence ID" value="MFD2637922.1"/>
    <property type="molecule type" value="Genomic_DNA"/>
</dbReference>
<evidence type="ECO:0000313" key="2">
    <source>
        <dbReference type="EMBL" id="MFD2637922.1"/>
    </source>
</evidence>
<gene>
    <name evidence="2" type="ORF">ACFSW4_03395</name>
</gene>
<evidence type="ECO:0000256" key="1">
    <source>
        <dbReference type="SAM" id="Phobius"/>
    </source>
</evidence>
<keyword evidence="1" id="KW-0472">Membrane</keyword>
<keyword evidence="1" id="KW-1133">Transmembrane helix</keyword>
<dbReference type="InterPro" id="IPR031616">
    <property type="entry name" value="BsrE-like"/>
</dbReference>
<reference evidence="3" key="1">
    <citation type="journal article" date="2019" name="Int. J. Syst. Evol. Microbiol.">
        <title>The Global Catalogue of Microorganisms (GCM) 10K type strain sequencing project: providing services to taxonomists for standard genome sequencing and annotation.</title>
        <authorList>
            <consortium name="The Broad Institute Genomics Platform"/>
            <consortium name="The Broad Institute Genome Sequencing Center for Infectious Disease"/>
            <person name="Wu L."/>
            <person name="Ma J."/>
        </authorList>
    </citation>
    <scope>NUCLEOTIDE SEQUENCE [LARGE SCALE GENOMIC DNA]</scope>
    <source>
        <strain evidence="3">TISTR 1571</strain>
    </source>
</reference>
<proteinExistence type="predicted"/>
<dbReference type="Proteomes" id="UP001597452">
    <property type="component" value="Unassembled WGS sequence"/>
</dbReference>
<feature type="transmembrane region" description="Helical" evidence="1">
    <location>
        <begin position="6"/>
        <end position="22"/>
    </location>
</feature>